<evidence type="ECO:0000313" key="8">
    <source>
        <dbReference type="EMBL" id="KAJ7382290.1"/>
    </source>
</evidence>
<dbReference type="PANTHER" id="PTHR21419:SF30">
    <property type="entry name" value="IG-LIKE DOMAIN-CONTAINING PROTEIN"/>
    <property type="match status" value="1"/>
</dbReference>
<keyword evidence="3 6" id="KW-1133">Transmembrane helix</keyword>
<dbReference type="Proteomes" id="UP001163046">
    <property type="component" value="Unassembled WGS sequence"/>
</dbReference>
<dbReference type="EMBL" id="MU825930">
    <property type="protein sequence ID" value="KAJ7382290.1"/>
    <property type="molecule type" value="Genomic_DNA"/>
</dbReference>
<dbReference type="GO" id="GO:0016020">
    <property type="term" value="C:membrane"/>
    <property type="evidence" value="ECO:0007669"/>
    <property type="project" value="UniProtKB-SubCell"/>
</dbReference>
<keyword evidence="9" id="KW-1185">Reference proteome</keyword>
<comment type="caution">
    <text evidence="8">The sequence shown here is derived from an EMBL/GenBank/DDBJ whole genome shotgun (WGS) entry which is preliminary data.</text>
</comment>
<feature type="compositionally biased region" description="Acidic residues" evidence="5">
    <location>
        <begin position="19"/>
        <end position="31"/>
    </location>
</feature>
<gene>
    <name evidence="8" type="ORF">OS493_036021</name>
</gene>
<evidence type="ECO:0000256" key="3">
    <source>
        <dbReference type="ARBA" id="ARBA00022989"/>
    </source>
</evidence>
<dbReference type="AlphaFoldDB" id="A0A9X0D0H9"/>
<keyword evidence="4 6" id="KW-0472">Membrane</keyword>
<proteinExistence type="predicted"/>
<evidence type="ECO:0000259" key="7">
    <source>
        <dbReference type="Pfam" id="PF23727"/>
    </source>
</evidence>
<dbReference type="InterPro" id="IPR028994">
    <property type="entry name" value="Integrin_alpha_N"/>
</dbReference>
<name>A0A9X0D0H9_9CNID</name>
<feature type="domain" description="FAM234A/B beta-propeller" evidence="7">
    <location>
        <begin position="158"/>
        <end position="328"/>
    </location>
</feature>
<dbReference type="Pfam" id="PF23727">
    <property type="entry name" value="Beta-prop_FAM234A_B"/>
    <property type="match status" value="1"/>
</dbReference>
<evidence type="ECO:0000256" key="2">
    <source>
        <dbReference type="ARBA" id="ARBA00022692"/>
    </source>
</evidence>
<evidence type="ECO:0000256" key="4">
    <source>
        <dbReference type="ARBA" id="ARBA00023136"/>
    </source>
</evidence>
<dbReference type="SUPFAM" id="SSF69318">
    <property type="entry name" value="Integrin alpha N-terminal domain"/>
    <property type="match status" value="1"/>
</dbReference>
<dbReference type="OrthoDB" id="6364780at2759"/>
<evidence type="ECO:0000313" key="9">
    <source>
        <dbReference type="Proteomes" id="UP001163046"/>
    </source>
</evidence>
<feature type="region of interest" description="Disordered" evidence="5">
    <location>
        <begin position="1"/>
        <end position="51"/>
    </location>
</feature>
<organism evidence="8 9">
    <name type="scientific">Desmophyllum pertusum</name>
    <dbReference type="NCBI Taxonomy" id="174260"/>
    <lineage>
        <taxon>Eukaryota</taxon>
        <taxon>Metazoa</taxon>
        <taxon>Cnidaria</taxon>
        <taxon>Anthozoa</taxon>
        <taxon>Hexacorallia</taxon>
        <taxon>Scleractinia</taxon>
        <taxon>Caryophylliina</taxon>
        <taxon>Caryophylliidae</taxon>
        <taxon>Desmophyllum</taxon>
    </lineage>
</organism>
<dbReference type="InterPro" id="IPR045232">
    <property type="entry name" value="FAM234"/>
</dbReference>
<evidence type="ECO:0000256" key="5">
    <source>
        <dbReference type="SAM" id="MobiDB-lite"/>
    </source>
</evidence>
<keyword evidence="2 6" id="KW-0812">Transmembrane</keyword>
<accession>A0A9X0D0H9</accession>
<dbReference type="PANTHER" id="PTHR21419">
    <property type="match status" value="1"/>
</dbReference>
<protein>
    <recommendedName>
        <fullName evidence="7">FAM234A/B beta-propeller domain-containing protein</fullName>
    </recommendedName>
</protein>
<feature type="transmembrane region" description="Helical" evidence="6">
    <location>
        <begin position="59"/>
        <end position="79"/>
    </location>
</feature>
<comment type="subcellular location">
    <subcellularLocation>
        <location evidence="1">Membrane</location>
        <topology evidence="1">Single-pass membrane protein</topology>
    </subcellularLocation>
</comment>
<reference evidence="8" key="1">
    <citation type="submission" date="2023-01" db="EMBL/GenBank/DDBJ databases">
        <title>Genome assembly of the deep-sea coral Lophelia pertusa.</title>
        <authorList>
            <person name="Herrera S."/>
            <person name="Cordes E."/>
        </authorList>
    </citation>
    <scope>NUCLEOTIDE SEQUENCE</scope>
    <source>
        <strain evidence="8">USNM1676648</strain>
        <tissue evidence="8">Polyp</tissue>
    </source>
</reference>
<sequence>MATSTGSRSLMGMNASTVDDPEADADTEGSTDNEKSLFDDNEQSTTSAEKEPLSMKRRIGLVGALLLCVFTIFAFALLLPCHKPKCQKIPGCPGKGDLASVNWTDKFSGITPVMISLVDVTGDGRPDILVEFDIEVKESANSSFLRQFCKSADCRGGGLLAIHGSCGDSLWVFSRNSSLGFLACESATDSTDTNNNKHCLLVEEKTNFVLLNSENGTTKWQSPSNSKVDSFKFVNDVDGDGERDIVFVHERPKNLYSEGDINLISGATGKVLGNYLPLPGGHGSSNILAIHAPSSKQQFVIVGSVSLDKNSTSLWAISVHDLLEKVRQPTKAIPVNHGENTNQIRSLVSSAF</sequence>
<evidence type="ECO:0000256" key="6">
    <source>
        <dbReference type="SAM" id="Phobius"/>
    </source>
</evidence>
<evidence type="ECO:0000256" key="1">
    <source>
        <dbReference type="ARBA" id="ARBA00004167"/>
    </source>
</evidence>
<dbReference type="InterPro" id="IPR055409">
    <property type="entry name" value="Beta-prop_FAM234A_B"/>
</dbReference>